<evidence type="ECO:0000313" key="2">
    <source>
        <dbReference type="EMBL" id="KAF7835576.1"/>
    </source>
</evidence>
<evidence type="ECO:0000313" key="3">
    <source>
        <dbReference type="Proteomes" id="UP000634136"/>
    </source>
</evidence>
<evidence type="ECO:0000256" key="1">
    <source>
        <dbReference type="SAM" id="MobiDB-lite"/>
    </source>
</evidence>
<accession>A0A835CBD2</accession>
<reference evidence="2" key="1">
    <citation type="submission" date="2020-09" db="EMBL/GenBank/DDBJ databases">
        <title>Genome-Enabled Discovery of Anthraquinone Biosynthesis in Senna tora.</title>
        <authorList>
            <person name="Kang S.-H."/>
            <person name="Pandey R.P."/>
            <person name="Lee C.-M."/>
            <person name="Sim J.-S."/>
            <person name="Jeong J.-T."/>
            <person name="Choi B.-S."/>
            <person name="Jung M."/>
            <person name="Ginzburg D."/>
            <person name="Zhao K."/>
            <person name="Won S.Y."/>
            <person name="Oh T.-J."/>
            <person name="Yu Y."/>
            <person name="Kim N.-H."/>
            <person name="Lee O.R."/>
            <person name="Lee T.-H."/>
            <person name="Bashyal P."/>
            <person name="Kim T.-S."/>
            <person name="Lee W.-H."/>
            <person name="Kawkins C."/>
            <person name="Kim C.-K."/>
            <person name="Kim J.S."/>
            <person name="Ahn B.O."/>
            <person name="Rhee S.Y."/>
            <person name="Sohng J.K."/>
        </authorList>
    </citation>
    <scope>NUCLEOTIDE SEQUENCE</scope>
    <source>
        <tissue evidence="2">Leaf</tissue>
    </source>
</reference>
<gene>
    <name evidence="2" type="ORF">G2W53_010435</name>
</gene>
<dbReference type="AlphaFoldDB" id="A0A835CBD2"/>
<organism evidence="2 3">
    <name type="scientific">Senna tora</name>
    <dbReference type="NCBI Taxonomy" id="362788"/>
    <lineage>
        <taxon>Eukaryota</taxon>
        <taxon>Viridiplantae</taxon>
        <taxon>Streptophyta</taxon>
        <taxon>Embryophyta</taxon>
        <taxon>Tracheophyta</taxon>
        <taxon>Spermatophyta</taxon>
        <taxon>Magnoliopsida</taxon>
        <taxon>eudicotyledons</taxon>
        <taxon>Gunneridae</taxon>
        <taxon>Pentapetalae</taxon>
        <taxon>rosids</taxon>
        <taxon>fabids</taxon>
        <taxon>Fabales</taxon>
        <taxon>Fabaceae</taxon>
        <taxon>Caesalpinioideae</taxon>
        <taxon>Cassia clade</taxon>
        <taxon>Senna</taxon>
    </lineage>
</organism>
<name>A0A835CBD2_9FABA</name>
<proteinExistence type="predicted"/>
<comment type="caution">
    <text evidence="2">The sequence shown here is derived from an EMBL/GenBank/DDBJ whole genome shotgun (WGS) entry which is preliminary data.</text>
</comment>
<sequence length="31" mass="3336">MAEPKTWDDESGEGNAVYRPLKAGPNISSSQ</sequence>
<feature type="region of interest" description="Disordered" evidence="1">
    <location>
        <begin position="1"/>
        <end position="31"/>
    </location>
</feature>
<dbReference type="Proteomes" id="UP000634136">
    <property type="component" value="Unassembled WGS sequence"/>
</dbReference>
<protein>
    <submittedName>
        <fullName evidence="2">Uncharacterized protein</fullName>
    </submittedName>
</protein>
<keyword evidence="3" id="KW-1185">Reference proteome</keyword>
<dbReference type="EMBL" id="JAAIUW010000004">
    <property type="protein sequence ID" value="KAF7835576.1"/>
    <property type="molecule type" value="Genomic_DNA"/>
</dbReference>